<protein>
    <submittedName>
        <fullName evidence="1">Uncharacterized protein</fullName>
    </submittedName>
</protein>
<dbReference type="Gramene" id="RZC76254">
    <property type="protein sequence ID" value="RZC76254"/>
    <property type="gene ID" value="C5167_000360"/>
</dbReference>
<reference evidence="1 2" key="1">
    <citation type="journal article" date="2018" name="Science">
        <title>The opium poppy genome and morphinan production.</title>
        <authorList>
            <person name="Guo L."/>
            <person name="Winzer T."/>
            <person name="Yang X."/>
            <person name="Li Y."/>
            <person name="Ning Z."/>
            <person name="He Z."/>
            <person name="Teodor R."/>
            <person name="Lu Y."/>
            <person name="Bowser T.A."/>
            <person name="Graham I.A."/>
            <person name="Ye K."/>
        </authorList>
    </citation>
    <scope>NUCLEOTIDE SEQUENCE [LARGE SCALE GENOMIC DNA]</scope>
    <source>
        <strain evidence="2">cv. HN1</strain>
        <tissue evidence="1">Leaves</tissue>
    </source>
</reference>
<keyword evidence="2" id="KW-1185">Reference proteome</keyword>
<evidence type="ECO:0000313" key="1">
    <source>
        <dbReference type="EMBL" id="RZC76254.1"/>
    </source>
</evidence>
<gene>
    <name evidence="1" type="ORF">C5167_000360</name>
</gene>
<organism evidence="1 2">
    <name type="scientific">Papaver somniferum</name>
    <name type="common">Opium poppy</name>
    <dbReference type="NCBI Taxonomy" id="3469"/>
    <lineage>
        <taxon>Eukaryota</taxon>
        <taxon>Viridiplantae</taxon>
        <taxon>Streptophyta</taxon>
        <taxon>Embryophyta</taxon>
        <taxon>Tracheophyta</taxon>
        <taxon>Spermatophyta</taxon>
        <taxon>Magnoliopsida</taxon>
        <taxon>Ranunculales</taxon>
        <taxon>Papaveraceae</taxon>
        <taxon>Papaveroideae</taxon>
        <taxon>Papaver</taxon>
    </lineage>
</organism>
<name>A0A4Y7KSD2_PAPSO</name>
<evidence type="ECO:0000313" key="2">
    <source>
        <dbReference type="Proteomes" id="UP000316621"/>
    </source>
</evidence>
<sequence length="135" mass="15457">MLEEHALAFFLEDLQPSGKTLVELATSSLLVVEVVWSELVVVNGCLEVVWCELVVVNGCLEVVWTELVSVETWFTETLKESFQRDILVDFFMHKNLKGCCYIPPYELKLAKSDRVVVVEVTELEEDVIIDMDKIF</sequence>
<proteinExistence type="predicted"/>
<dbReference type="Proteomes" id="UP000316621">
    <property type="component" value="Chromosome 9"/>
</dbReference>
<dbReference type="AlphaFoldDB" id="A0A4Y7KSD2"/>
<dbReference type="EMBL" id="CM010723">
    <property type="protein sequence ID" value="RZC76254.1"/>
    <property type="molecule type" value="Genomic_DNA"/>
</dbReference>
<accession>A0A4Y7KSD2</accession>